<comment type="caution">
    <text evidence="2">The sequence shown here is derived from an EMBL/GenBank/DDBJ whole genome shotgun (WGS) entry which is preliminary data.</text>
</comment>
<proteinExistence type="predicted"/>
<keyword evidence="1" id="KW-0812">Transmembrane</keyword>
<keyword evidence="1" id="KW-0472">Membrane</keyword>
<evidence type="ECO:0000313" key="3">
    <source>
        <dbReference type="Proteomes" id="UP001175227"/>
    </source>
</evidence>
<organism evidence="2 3">
    <name type="scientific">Armillaria novae-zelandiae</name>
    <dbReference type="NCBI Taxonomy" id="153914"/>
    <lineage>
        <taxon>Eukaryota</taxon>
        <taxon>Fungi</taxon>
        <taxon>Dikarya</taxon>
        <taxon>Basidiomycota</taxon>
        <taxon>Agaricomycotina</taxon>
        <taxon>Agaricomycetes</taxon>
        <taxon>Agaricomycetidae</taxon>
        <taxon>Agaricales</taxon>
        <taxon>Marasmiineae</taxon>
        <taxon>Physalacriaceae</taxon>
        <taxon>Armillaria</taxon>
    </lineage>
</organism>
<protein>
    <submittedName>
        <fullName evidence="2">Uncharacterized protein</fullName>
    </submittedName>
</protein>
<accession>A0AA39TNG4</accession>
<gene>
    <name evidence="2" type="ORF">IW261DRAFT_1632756</name>
</gene>
<feature type="transmembrane region" description="Helical" evidence="1">
    <location>
        <begin position="12"/>
        <end position="32"/>
    </location>
</feature>
<reference evidence="2" key="1">
    <citation type="submission" date="2023-06" db="EMBL/GenBank/DDBJ databases">
        <authorList>
            <consortium name="Lawrence Berkeley National Laboratory"/>
            <person name="Ahrendt S."/>
            <person name="Sahu N."/>
            <person name="Indic B."/>
            <person name="Wong-Bajracharya J."/>
            <person name="Merenyi Z."/>
            <person name="Ke H.-M."/>
            <person name="Monk M."/>
            <person name="Kocsube S."/>
            <person name="Drula E."/>
            <person name="Lipzen A."/>
            <person name="Balint B."/>
            <person name="Henrissat B."/>
            <person name="Andreopoulos B."/>
            <person name="Martin F.M."/>
            <person name="Harder C.B."/>
            <person name="Rigling D."/>
            <person name="Ford K.L."/>
            <person name="Foster G.D."/>
            <person name="Pangilinan J."/>
            <person name="Papanicolaou A."/>
            <person name="Barry K."/>
            <person name="LaButti K."/>
            <person name="Viragh M."/>
            <person name="Koriabine M."/>
            <person name="Yan M."/>
            <person name="Riley R."/>
            <person name="Champramary S."/>
            <person name="Plett K.L."/>
            <person name="Tsai I.J."/>
            <person name="Slot J."/>
            <person name="Sipos G."/>
            <person name="Plett J."/>
            <person name="Nagy L.G."/>
            <person name="Grigoriev I.V."/>
        </authorList>
    </citation>
    <scope>NUCLEOTIDE SEQUENCE</scope>
    <source>
        <strain evidence="2">ICMP 16352</strain>
    </source>
</reference>
<keyword evidence="3" id="KW-1185">Reference proteome</keyword>
<dbReference type="EMBL" id="JAUEPR010000157">
    <property type="protein sequence ID" value="KAK0460888.1"/>
    <property type="molecule type" value="Genomic_DNA"/>
</dbReference>
<dbReference type="Proteomes" id="UP001175227">
    <property type="component" value="Unassembled WGS sequence"/>
</dbReference>
<keyword evidence="1" id="KW-1133">Transmembrane helix</keyword>
<name>A0AA39TNG4_9AGAR</name>
<sequence>MLIQLGIVDIFSIIYVALLQKLFLVSQFIFGIEPRMPSSKIISNRKMCRGKGRVVTVWPGERLHRIQWPSRKQIEIVQQNWNSHVCEYEMVWLAIRKALGEQGHGHGYIFHTRQGETEELGDNKNLQCLTRFGNLQILEIFEGSDRIELESYVVTKMWDDHNSAA</sequence>
<evidence type="ECO:0000256" key="1">
    <source>
        <dbReference type="SAM" id="Phobius"/>
    </source>
</evidence>
<dbReference type="AlphaFoldDB" id="A0AA39TNG4"/>
<evidence type="ECO:0000313" key="2">
    <source>
        <dbReference type="EMBL" id="KAK0460888.1"/>
    </source>
</evidence>